<dbReference type="InterPro" id="IPR022435">
    <property type="entry name" value="Surface-anchored_actinobac"/>
</dbReference>
<accession>A0A934I923</accession>
<feature type="region of interest" description="Disordered" evidence="1">
    <location>
        <begin position="248"/>
        <end position="303"/>
    </location>
</feature>
<feature type="transmembrane region" description="Helical" evidence="2">
    <location>
        <begin position="304"/>
        <end position="324"/>
    </location>
</feature>
<keyword evidence="2" id="KW-1133">Transmembrane helix</keyword>
<keyword evidence="2" id="KW-0472">Membrane</keyword>
<keyword evidence="3" id="KW-0732">Signal</keyword>
<dbReference type="Proteomes" id="UP000602087">
    <property type="component" value="Unassembled WGS sequence"/>
</dbReference>
<dbReference type="EMBL" id="JAEINH010000001">
    <property type="protein sequence ID" value="MBI9113631.1"/>
    <property type="molecule type" value="Genomic_DNA"/>
</dbReference>
<feature type="compositionally biased region" description="Acidic residues" evidence="1">
    <location>
        <begin position="253"/>
        <end position="270"/>
    </location>
</feature>
<reference evidence="4" key="1">
    <citation type="submission" date="2020-12" db="EMBL/GenBank/DDBJ databases">
        <title>Sanguibacter suaedae sp. nov., isolated from Suaeda aralocaspica.</title>
        <authorList>
            <person name="Ma Q."/>
        </authorList>
    </citation>
    <scope>NUCLEOTIDE SEQUENCE</scope>
    <source>
        <strain evidence="4">YZGR15</strain>
    </source>
</reference>
<feature type="chain" id="PRO_5037405502" evidence="3">
    <location>
        <begin position="36"/>
        <end position="357"/>
    </location>
</feature>
<organism evidence="4 5">
    <name type="scientific">Sanguibacter suaedae</name>
    <dbReference type="NCBI Taxonomy" id="2795737"/>
    <lineage>
        <taxon>Bacteria</taxon>
        <taxon>Bacillati</taxon>
        <taxon>Actinomycetota</taxon>
        <taxon>Actinomycetes</taxon>
        <taxon>Micrococcales</taxon>
        <taxon>Sanguibacteraceae</taxon>
        <taxon>Sanguibacter</taxon>
    </lineage>
</organism>
<proteinExistence type="predicted"/>
<name>A0A934I923_9MICO</name>
<keyword evidence="2" id="KW-0812">Transmembrane</keyword>
<feature type="compositionally biased region" description="Gly residues" evidence="1">
    <location>
        <begin position="348"/>
        <end position="357"/>
    </location>
</feature>
<comment type="caution">
    <text evidence="4">The sequence shown here is derived from an EMBL/GenBank/DDBJ whole genome shotgun (WGS) entry which is preliminary data.</text>
</comment>
<dbReference type="NCBIfam" id="NF038134">
    <property type="entry name" value="choice_anch_M"/>
    <property type="match status" value="1"/>
</dbReference>
<evidence type="ECO:0000313" key="4">
    <source>
        <dbReference type="EMBL" id="MBI9113631.1"/>
    </source>
</evidence>
<evidence type="ECO:0000313" key="5">
    <source>
        <dbReference type="Proteomes" id="UP000602087"/>
    </source>
</evidence>
<dbReference type="AlphaFoldDB" id="A0A934I923"/>
<evidence type="ECO:0000256" key="1">
    <source>
        <dbReference type="SAM" id="MobiDB-lite"/>
    </source>
</evidence>
<dbReference type="NCBIfam" id="TIGR03769">
    <property type="entry name" value="P_ac_wall_RPT"/>
    <property type="match status" value="1"/>
</dbReference>
<gene>
    <name evidence="4" type="ORF">JAV76_01230</name>
</gene>
<feature type="signal peptide" evidence="3">
    <location>
        <begin position="1"/>
        <end position="35"/>
    </location>
</feature>
<feature type="compositionally biased region" description="Low complexity" evidence="1">
    <location>
        <begin position="278"/>
        <end position="291"/>
    </location>
</feature>
<evidence type="ECO:0000256" key="3">
    <source>
        <dbReference type="SAM" id="SignalP"/>
    </source>
</evidence>
<protein>
    <submittedName>
        <fullName evidence="4">Choice-of-anchor M domain-containing protein</fullName>
    </submittedName>
</protein>
<feature type="region of interest" description="Disordered" evidence="1">
    <location>
        <begin position="326"/>
        <end position="357"/>
    </location>
</feature>
<dbReference type="RefSeq" id="WP_198732189.1">
    <property type="nucleotide sequence ID" value="NZ_JAEINH010000001.1"/>
</dbReference>
<sequence>MSPSPSRRTARPSARRTAVVTVLAAATLALPPAAAGSTLVADTDGVPGEQAVISDGHVDVGPRFVDGEWTLQARDDREVPPVWRDMEDTVVHVLDTARLEAPGSPEYAFLGVAEGDPLYLVPQVQDQAVAWLGWNTQDPEVTQRVDLGATLRLDGVEGPGELHLFLQEGVSGTPNVLWTTADDDPQELWMEVNTHTHANWVFTEPGAYVVDVTVLADLTDGEQVEDSARMLFAVGTDTDPQEAFAAAEAAGDLAEDTGDAEGTEDSDGGDGTDGATGTGDQATPDTAPDTEAAPEESGTGPSPWAIGAAAAVLALLVALGATVVRSRRARAAAEADADADSATTTTGRTGGPAGDAS</sequence>
<keyword evidence="5" id="KW-1185">Reference proteome</keyword>
<evidence type="ECO:0000256" key="2">
    <source>
        <dbReference type="SAM" id="Phobius"/>
    </source>
</evidence>